<accession>A0A9Q4C4I7</accession>
<evidence type="ECO:0000313" key="2">
    <source>
        <dbReference type="EMBL" id="MCX2818860.1"/>
    </source>
</evidence>
<keyword evidence="2" id="KW-0489">Methyltransferase</keyword>
<dbReference type="RefSeq" id="WP_266086702.1">
    <property type="nucleotide sequence ID" value="NZ_RKLV01000005.1"/>
</dbReference>
<dbReference type="GO" id="GO:0032259">
    <property type="term" value="P:methylation"/>
    <property type="evidence" value="ECO:0007669"/>
    <property type="project" value="UniProtKB-KW"/>
</dbReference>
<dbReference type="Proteomes" id="UP001149411">
    <property type="component" value="Unassembled WGS sequence"/>
</dbReference>
<dbReference type="EMBL" id="RKLV01000005">
    <property type="protein sequence ID" value="MCX2818860.1"/>
    <property type="molecule type" value="Genomic_DNA"/>
</dbReference>
<dbReference type="Gene3D" id="3.40.50.150">
    <property type="entry name" value="Vaccinia Virus protein VP39"/>
    <property type="match status" value="1"/>
</dbReference>
<proteinExistence type="predicted"/>
<dbReference type="InterPro" id="IPR013216">
    <property type="entry name" value="Methyltransf_11"/>
</dbReference>
<protein>
    <submittedName>
        <fullName evidence="2">Class I SAM-dependent methyltransferase</fullName>
    </submittedName>
</protein>
<dbReference type="PANTHER" id="PTHR43591:SF24">
    <property type="entry name" value="2-METHOXY-6-POLYPRENYL-1,4-BENZOQUINOL METHYLASE, MITOCHONDRIAL"/>
    <property type="match status" value="1"/>
</dbReference>
<dbReference type="InterPro" id="IPR029063">
    <property type="entry name" value="SAM-dependent_MTases_sf"/>
</dbReference>
<comment type="caution">
    <text evidence="2">The sequence shown here is derived from an EMBL/GenBank/DDBJ whole genome shotgun (WGS) entry which is preliminary data.</text>
</comment>
<name>A0A9Q4C4I7_9EURY</name>
<dbReference type="GO" id="GO:0008757">
    <property type="term" value="F:S-adenosylmethionine-dependent methyltransferase activity"/>
    <property type="evidence" value="ECO:0007669"/>
    <property type="project" value="InterPro"/>
</dbReference>
<organism evidence="2 3">
    <name type="scientific">Halorutilus salinus</name>
    <dbReference type="NCBI Taxonomy" id="2487751"/>
    <lineage>
        <taxon>Archaea</taxon>
        <taxon>Methanobacteriati</taxon>
        <taxon>Methanobacteriota</taxon>
        <taxon>Stenosarchaea group</taxon>
        <taxon>Halobacteria</taxon>
        <taxon>Halorutilales</taxon>
        <taxon>Halorutilaceae</taxon>
        <taxon>Halorutilus</taxon>
    </lineage>
</organism>
<dbReference type="SUPFAM" id="SSF53335">
    <property type="entry name" value="S-adenosyl-L-methionine-dependent methyltransferases"/>
    <property type="match status" value="1"/>
</dbReference>
<reference evidence="2" key="1">
    <citation type="submission" date="2022-09" db="EMBL/GenBank/DDBJ databases">
        <title>Haloadaptaus new haloarchaeum isolated from saline soil.</title>
        <authorList>
            <person name="Duran-Viseras A."/>
            <person name="Sanchez-Porro C."/>
            <person name="Ventosa A."/>
        </authorList>
    </citation>
    <scope>NUCLEOTIDE SEQUENCE</scope>
    <source>
        <strain evidence="2">F3-133</strain>
    </source>
</reference>
<sequence>MGHHTFDPEKADRLDDAERRYRYVSMEELVGALDPSPEDVVVDLGSGTGFYTDDVAGFAGTVYAVDVQEEMHDRYRQKGLPGNVEPVTAGVSGMPFGDGSVDAAYSTMTYHEFASPEALAEIRRVLSPDGRLVVADWSANGDGDRGPPTDERYDAEEAVGAVEDAGFEVERADERTETFFTVSAVA</sequence>
<dbReference type="AlphaFoldDB" id="A0A9Q4C4I7"/>
<dbReference type="PANTHER" id="PTHR43591">
    <property type="entry name" value="METHYLTRANSFERASE"/>
    <property type="match status" value="1"/>
</dbReference>
<keyword evidence="2" id="KW-0808">Transferase</keyword>
<gene>
    <name evidence="2" type="ORF">EGH25_05800</name>
</gene>
<dbReference type="CDD" id="cd02440">
    <property type="entry name" value="AdoMet_MTases"/>
    <property type="match status" value="1"/>
</dbReference>
<keyword evidence="3" id="KW-1185">Reference proteome</keyword>
<evidence type="ECO:0000259" key="1">
    <source>
        <dbReference type="Pfam" id="PF08241"/>
    </source>
</evidence>
<feature type="domain" description="Methyltransferase type 11" evidence="1">
    <location>
        <begin position="42"/>
        <end position="134"/>
    </location>
</feature>
<evidence type="ECO:0000313" key="3">
    <source>
        <dbReference type="Proteomes" id="UP001149411"/>
    </source>
</evidence>
<dbReference type="Pfam" id="PF08241">
    <property type="entry name" value="Methyltransf_11"/>
    <property type="match status" value="1"/>
</dbReference>